<sequence>MMGPLDVVTAGLLSATTASVCGGALVRGRTPVATTTWRQKWLGTGVCGLLAIVVPWWVAGRLALGLVGAALVAGVALASRRLTPLGRWVFAGSAVTQLLVAAFWLVCAWSGDAGPVADPVTWGIAVVSAVACLLALPNTVIEDYLAREVQLRATWSRPRRLTPADRRFDGPLISVQVPTYAEPPELVRATLDALAAQEYRAFEVVVIDNNTADELLWRPVQEHCRSLGPRFRFLHVDGVTGAKAGALNLVLRHTAPEAELIAVVDADYQAQPDFLSSLAGQFDDPRTGYVQTRHDYRDYRDRWDGAYLRGCYWEYRQPYAAYLVSRNEYNTALTTGTMCVVRRSTLEAVGGWAEWCATEDSELAVRMLAAGYGGRYVNQTLGRGLIPATFAGHRSQRHRWIRGPVQELRHHWRRYLPRRWATPSSLTTGQKLLLAHHGLRPAVQSVANSAVWLLALALVVAPWFPSHSAVPATAAVALLTAKAASGWTLLRAQRFASDCTARDLAAATLARLSLQRVTWAAGLSGLLGRGHAWGRTAKFAVRPTGWRSALEARAELYEGVVLALVCVVGLCAWRGNAVIGLALVTVLQRATTWLAAPLQALLADRALRVQREGDGTSTLVPDNEPVATAR</sequence>
<evidence type="ECO:0000256" key="4">
    <source>
        <dbReference type="ARBA" id="ARBA00022679"/>
    </source>
</evidence>
<evidence type="ECO:0000313" key="15">
    <source>
        <dbReference type="Proteomes" id="UP000657385"/>
    </source>
</evidence>
<evidence type="ECO:0000256" key="3">
    <source>
        <dbReference type="ARBA" id="ARBA00022676"/>
    </source>
</evidence>
<dbReference type="Proteomes" id="UP000657385">
    <property type="component" value="Unassembled WGS sequence"/>
</dbReference>
<evidence type="ECO:0000256" key="9">
    <source>
        <dbReference type="ARBA" id="ARBA00053004"/>
    </source>
</evidence>
<keyword evidence="6" id="KW-0460">Magnesium</keyword>
<organism evidence="14 15">
    <name type="scientific">Streptacidiphilus fuscans</name>
    <dbReference type="NCBI Taxonomy" id="2789292"/>
    <lineage>
        <taxon>Bacteria</taxon>
        <taxon>Bacillati</taxon>
        <taxon>Actinomycetota</taxon>
        <taxon>Actinomycetes</taxon>
        <taxon>Kitasatosporales</taxon>
        <taxon>Streptomycetaceae</taxon>
        <taxon>Streptacidiphilus</taxon>
    </lineage>
</organism>
<dbReference type="EC" id="2.4.1.336" evidence="10"/>
<evidence type="ECO:0000256" key="5">
    <source>
        <dbReference type="ARBA" id="ARBA00022692"/>
    </source>
</evidence>
<dbReference type="SUPFAM" id="SSF53448">
    <property type="entry name" value="Nucleotide-diphospho-sugar transferases"/>
    <property type="match status" value="1"/>
</dbReference>
<dbReference type="FunFam" id="3.90.550.10:FF:000164">
    <property type="entry name" value="Beta-(1-3)-glucosyl transferase"/>
    <property type="match status" value="1"/>
</dbReference>
<comment type="subcellular location">
    <subcellularLocation>
        <location evidence="1">Membrane</location>
        <topology evidence="1">Multi-pass membrane protein</topology>
    </subcellularLocation>
</comment>
<keyword evidence="4" id="KW-0808">Transferase</keyword>
<evidence type="ECO:0000256" key="6">
    <source>
        <dbReference type="ARBA" id="ARBA00022842"/>
    </source>
</evidence>
<dbReference type="AlphaFoldDB" id="A0A931B7J0"/>
<comment type="similarity">
    <text evidence="2">Belongs to the glycosyltransferase 2 family.</text>
</comment>
<evidence type="ECO:0000256" key="13">
    <source>
        <dbReference type="SAM" id="Phobius"/>
    </source>
</evidence>
<evidence type="ECO:0000256" key="10">
    <source>
        <dbReference type="ARBA" id="ARBA00066964"/>
    </source>
</evidence>
<feature type="transmembrane region" description="Helical" evidence="13">
    <location>
        <begin position="123"/>
        <end position="141"/>
    </location>
</feature>
<evidence type="ECO:0000256" key="7">
    <source>
        <dbReference type="ARBA" id="ARBA00022989"/>
    </source>
</evidence>
<feature type="transmembrane region" description="Helical" evidence="13">
    <location>
        <begin position="89"/>
        <end position="111"/>
    </location>
</feature>
<dbReference type="InterPro" id="IPR050321">
    <property type="entry name" value="Glycosyltr_2/OpgH_subfam"/>
</dbReference>
<evidence type="ECO:0000256" key="2">
    <source>
        <dbReference type="ARBA" id="ARBA00006739"/>
    </source>
</evidence>
<keyword evidence="7 13" id="KW-1133">Transmembrane helix</keyword>
<evidence type="ECO:0000256" key="8">
    <source>
        <dbReference type="ARBA" id="ARBA00023136"/>
    </source>
</evidence>
<comment type="caution">
    <text evidence="14">The sequence shown here is derived from an EMBL/GenBank/DDBJ whole genome shotgun (WGS) entry which is preliminary data.</text>
</comment>
<dbReference type="Pfam" id="PF13641">
    <property type="entry name" value="Glyco_tranf_2_3"/>
    <property type="match status" value="1"/>
</dbReference>
<reference evidence="14" key="1">
    <citation type="submission" date="2020-11" db="EMBL/GenBank/DDBJ databases">
        <title>Isolation and identification of active actinomycetes.</title>
        <authorList>
            <person name="Yu B."/>
        </authorList>
    </citation>
    <scope>NUCLEOTIDE SEQUENCE</scope>
    <source>
        <strain evidence="14">NEAU-YB345</strain>
    </source>
</reference>
<evidence type="ECO:0000256" key="1">
    <source>
        <dbReference type="ARBA" id="ARBA00004141"/>
    </source>
</evidence>
<dbReference type="PANTHER" id="PTHR43867">
    <property type="entry name" value="CELLULOSE SYNTHASE CATALYTIC SUBUNIT A [UDP-FORMING]"/>
    <property type="match status" value="1"/>
</dbReference>
<accession>A0A931B7J0</accession>
<evidence type="ECO:0000256" key="11">
    <source>
        <dbReference type="ARBA" id="ARBA00068721"/>
    </source>
</evidence>
<keyword evidence="3" id="KW-0328">Glycosyltransferase</keyword>
<keyword evidence="8 13" id="KW-0472">Membrane</keyword>
<dbReference type="Gene3D" id="3.90.550.10">
    <property type="entry name" value="Spore Coat Polysaccharide Biosynthesis Protein SpsA, Chain A"/>
    <property type="match status" value="1"/>
</dbReference>
<gene>
    <name evidence="14" type="ORF">I2501_32020</name>
</gene>
<dbReference type="EMBL" id="JADPRT010000017">
    <property type="protein sequence ID" value="MBF9072655.1"/>
    <property type="molecule type" value="Genomic_DNA"/>
</dbReference>
<dbReference type="GO" id="GO:0005886">
    <property type="term" value="C:plasma membrane"/>
    <property type="evidence" value="ECO:0007669"/>
    <property type="project" value="TreeGrafter"/>
</dbReference>
<keyword evidence="15" id="KW-1185">Reference proteome</keyword>
<protein>
    <recommendedName>
        <fullName evidence="11">Beta-monoglucosyldiacylglycerol synthase</fullName>
        <ecNumber evidence="10">2.4.1.336</ecNumber>
    </recommendedName>
    <alternativeName>
        <fullName evidence="12">UDP-glucose:1,2-diacylglycerol 3-beta-D-glucosyltransferase</fullName>
    </alternativeName>
</protein>
<evidence type="ECO:0000256" key="12">
    <source>
        <dbReference type="ARBA" id="ARBA00078564"/>
    </source>
</evidence>
<feature type="transmembrane region" description="Helical" evidence="13">
    <location>
        <begin position="52"/>
        <end position="77"/>
    </location>
</feature>
<keyword evidence="5 13" id="KW-0812">Transmembrane</keyword>
<proteinExistence type="inferred from homology"/>
<evidence type="ECO:0000313" key="14">
    <source>
        <dbReference type="EMBL" id="MBF9072655.1"/>
    </source>
</evidence>
<name>A0A931B7J0_9ACTN</name>
<dbReference type="PANTHER" id="PTHR43867:SF4">
    <property type="entry name" value="BETA-(1-3)-GLUCOSYL TRANSFERASE"/>
    <property type="match status" value="1"/>
</dbReference>
<dbReference type="GO" id="GO:0016758">
    <property type="term" value="F:hexosyltransferase activity"/>
    <property type="evidence" value="ECO:0007669"/>
    <property type="project" value="TreeGrafter"/>
</dbReference>
<comment type="catalytic activity">
    <reaction evidence="9">
        <text>a 1,2-diacyl-sn-glycerol + UDP-alpha-D-glucose = a 1,2-diacyl-3-O-(beta-D-glucopyranosyl)-sn-glycerol + UDP + H(+)</text>
        <dbReference type="Rhea" id="RHEA:17285"/>
        <dbReference type="ChEBI" id="CHEBI:15378"/>
        <dbReference type="ChEBI" id="CHEBI:17815"/>
        <dbReference type="ChEBI" id="CHEBI:58223"/>
        <dbReference type="ChEBI" id="CHEBI:58885"/>
        <dbReference type="ChEBI" id="CHEBI:75799"/>
        <dbReference type="EC" id="2.4.1.336"/>
    </reaction>
</comment>
<dbReference type="InterPro" id="IPR029044">
    <property type="entry name" value="Nucleotide-diphossugar_trans"/>
</dbReference>